<gene>
    <name evidence="1" type="ORF">AVEN_257777_1</name>
</gene>
<dbReference type="AlphaFoldDB" id="A0A4Y2KAC6"/>
<dbReference type="Proteomes" id="UP000499080">
    <property type="component" value="Unassembled WGS sequence"/>
</dbReference>
<keyword evidence="2" id="KW-1185">Reference proteome</keyword>
<sequence>MYADPNCKVNLVPADIVANAHVLAAWSIGTKRYASLLVANCTATENLHVKICEYIETITQLVQEFPLPQSFQQHTNLIIVPNKYLYCIIAAYYHYLPVIVLEAPELFKELLCSNSQEAKNYREQIREYNAALSFASMGDEIKAPPAGTVYSTLQPLVDKKFSAHINVEVCAPVKIVKYLYKYVYEGHDAASIGLPTNEGLLNNDGFLIFLDGRYVSVPEAMWRLNEFSLSENSHVGNHDIGRSLAKPTASGKTKC</sequence>
<reference evidence="1 2" key="1">
    <citation type="journal article" date="2019" name="Sci. Rep.">
        <title>Orb-weaving spider Araneus ventricosus genome elucidates the spidroin gene catalogue.</title>
        <authorList>
            <person name="Kono N."/>
            <person name="Nakamura H."/>
            <person name="Ohtoshi R."/>
            <person name="Moran D.A.P."/>
            <person name="Shinohara A."/>
            <person name="Yoshida Y."/>
            <person name="Fujiwara M."/>
            <person name="Mori M."/>
            <person name="Tomita M."/>
            <person name="Arakawa K."/>
        </authorList>
    </citation>
    <scope>NUCLEOTIDE SEQUENCE [LARGE SCALE GENOMIC DNA]</scope>
</reference>
<dbReference type="OrthoDB" id="6435701at2759"/>
<evidence type="ECO:0000313" key="1">
    <source>
        <dbReference type="EMBL" id="GBM99663.1"/>
    </source>
</evidence>
<organism evidence="1 2">
    <name type="scientific">Araneus ventricosus</name>
    <name type="common">Orbweaver spider</name>
    <name type="synonym">Epeira ventricosa</name>
    <dbReference type="NCBI Taxonomy" id="182803"/>
    <lineage>
        <taxon>Eukaryota</taxon>
        <taxon>Metazoa</taxon>
        <taxon>Ecdysozoa</taxon>
        <taxon>Arthropoda</taxon>
        <taxon>Chelicerata</taxon>
        <taxon>Arachnida</taxon>
        <taxon>Araneae</taxon>
        <taxon>Araneomorphae</taxon>
        <taxon>Entelegynae</taxon>
        <taxon>Araneoidea</taxon>
        <taxon>Araneidae</taxon>
        <taxon>Araneus</taxon>
    </lineage>
</organism>
<proteinExistence type="predicted"/>
<evidence type="ECO:0000313" key="2">
    <source>
        <dbReference type="Proteomes" id="UP000499080"/>
    </source>
</evidence>
<protein>
    <recommendedName>
        <fullName evidence="3">Fatty acyl-CoA reductase</fullName>
    </recommendedName>
</protein>
<comment type="caution">
    <text evidence="1">The sequence shown here is derived from an EMBL/GenBank/DDBJ whole genome shotgun (WGS) entry which is preliminary data.</text>
</comment>
<name>A0A4Y2KAC6_ARAVE</name>
<dbReference type="EMBL" id="BGPR01004438">
    <property type="protein sequence ID" value="GBM99663.1"/>
    <property type="molecule type" value="Genomic_DNA"/>
</dbReference>
<evidence type="ECO:0008006" key="3">
    <source>
        <dbReference type="Google" id="ProtNLM"/>
    </source>
</evidence>
<accession>A0A4Y2KAC6</accession>